<dbReference type="Proteomes" id="UP000663829">
    <property type="component" value="Unassembled WGS sequence"/>
</dbReference>
<dbReference type="PRINTS" id="PR00178">
    <property type="entry name" value="FATTYACIDBP"/>
</dbReference>
<evidence type="ECO:0000313" key="6">
    <source>
        <dbReference type="Proteomes" id="UP000663829"/>
    </source>
</evidence>
<feature type="domain" description="Lipocalin/cytosolic fatty-acid binding" evidence="3">
    <location>
        <begin position="35"/>
        <end position="138"/>
    </location>
</feature>
<reference evidence="4" key="1">
    <citation type="submission" date="2021-02" db="EMBL/GenBank/DDBJ databases">
        <authorList>
            <person name="Nowell W R."/>
        </authorList>
    </citation>
    <scope>NUCLEOTIDE SEQUENCE</scope>
</reference>
<comment type="caution">
    <text evidence="4">The sequence shown here is derived from an EMBL/GenBank/DDBJ whole genome shotgun (WGS) entry which is preliminary data.</text>
</comment>
<gene>
    <name evidence="4" type="ORF">GPM918_LOCUS22272</name>
    <name evidence="5" type="ORF">SRO942_LOCUS22270</name>
</gene>
<dbReference type="CDD" id="cd00742">
    <property type="entry name" value="FABP"/>
    <property type="match status" value="1"/>
</dbReference>
<dbReference type="InterPro" id="IPR000566">
    <property type="entry name" value="Lipocln_cytosolic_FA-bd_dom"/>
</dbReference>
<evidence type="ECO:0000313" key="5">
    <source>
        <dbReference type="EMBL" id="CAF3936593.1"/>
    </source>
</evidence>
<dbReference type="AlphaFoldDB" id="A0A814U7F5"/>
<organism evidence="4 6">
    <name type="scientific">Didymodactylos carnosus</name>
    <dbReference type="NCBI Taxonomy" id="1234261"/>
    <lineage>
        <taxon>Eukaryota</taxon>
        <taxon>Metazoa</taxon>
        <taxon>Spiralia</taxon>
        <taxon>Gnathifera</taxon>
        <taxon>Rotifera</taxon>
        <taxon>Eurotatoria</taxon>
        <taxon>Bdelloidea</taxon>
        <taxon>Philodinida</taxon>
        <taxon>Philodinidae</taxon>
        <taxon>Didymodactylos</taxon>
    </lineage>
</organism>
<accession>A0A814U7F5</accession>
<dbReference type="PANTHER" id="PTHR11955">
    <property type="entry name" value="FATTY ACID BINDING PROTEIN"/>
    <property type="match status" value="1"/>
</dbReference>
<evidence type="ECO:0000256" key="2">
    <source>
        <dbReference type="ARBA" id="ARBA00023121"/>
    </source>
</evidence>
<comment type="similarity">
    <text evidence="1">Belongs to the calycin superfamily. Fatty-acid binding protein (FABP) family.</text>
</comment>
<dbReference type="OrthoDB" id="412780at2759"/>
<name>A0A814U7F5_9BILA</name>
<dbReference type="EMBL" id="CAJNOQ010007573">
    <property type="protein sequence ID" value="CAF1172698.1"/>
    <property type="molecule type" value="Genomic_DNA"/>
</dbReference>
<proteinExistence type="inferred from homology"/>
<dbReference type="Pfam" id="PF00061">
    <property type="entry name" value="Lipocalin"/>
    <property type="match status" value="1"/>
</dbReference>
<evidence type="ECO:0000313" key="4">
    <source>
        <dbReference type="EMBL" id="CAF1172698.1"/>
    </source>
</evidence>
<evidence type="ECO:0000256" key="1">
    <source>
        <dbReference type="ARBA" id="ARBA00008390"/>
    </source>
</evidence>
<protein>
    <recommendedName>
        <fullName evidence="3">Lipocalin/cytosolic fatty-acid binding domain-containing protein</fullName>
    </recommendedName>
</protein>
<evidence type="ECO:0000259" key="3">
    <source>
        <dbReference type="Pfam" id="PF00061"/>
    </source>
</evidence>
<dbReference type="InterPro" id="IPR012674">
    <property type="entry name" value="Calycin"/>
</dbReference>
<dbReference type="GO" id="GO:0008289">
    <property type="term" value="F:lipid binding"/>
    <property type="evidence" value="ECO:0007669"/>
    <property type="project" value="UniProtKB-KW"/>
</dbReference>
<dbReference type="EMBL" id="CAJOBC010007573">
    <property type="protein sequence ID" value="CAF3936593.1"/>
    <property type="molecule type" value="Genomic_DNA"/>
</dbReference>
<sequence length="164" mass="18906">MIVRDNSMAIILQFVLYRQENNLNMATDDVEKLKGTWDYVDGEHFDDYMKEIGVSFVTRQSAKLLKPRLVISENNGTWTLRSESNIKTVSYDFVPGVAFDETTPDGREVKSTIDFTSGRWVHKTHDAKNNKDSTVERYIDEQGQQQVVMTCGGVKARRWYKRAS</sequence>
<dbReference type="InterPro" id="IPR031259">
    <property type="entry name" value="ILBP"/>
</dbReference>
<dbReference type="InterPro" id="IPR000463">
    <property type="entry name" value="Fatty_acid-bd"/>
</dbReference>
<dbReference type="Gene3D" id="2.40.128.20">
    <property type="match status" value="1"/>
</dbReference>
<keyword evidence="6" id="KW-1185">Reference proteome</keyword>
<dbReference type="Proteomes" id="UP000681722">
    <property type="component" value="Unassembled WGS sequence"/>
</dbReference>
<keyword evidence="2" id="KW-0446">Lipid-binding</keyword>
<dbReference type="SUPFAM" id="SSF50814">
    <property type="entry name" value="Lipocalins"/>
    <property type="match status" value="1"/>
</dbReference>